<dbReference type="OrthoDB" id="298692at2759"/>
<dbReference type="Proteomes" id="UP000683925">
    <property type="component" value="Unassembled WGS sequence"/>
</dbReference>
<proteinExistence type="predicted"/>
<protein>
    <submittedName>
        <fullName evidence="1">Uncharacterized protein</fullName>
    </submittedName>
</protein>
<name>A0A8S1WSB3_PAROT</name>
<dbReference type="EMBL" id="CAJJDP010000101">
    <property type="protein sequence ID" value="CAD8192102.1"/>
    <property type="molecule type" value="Genomic_DNA"/>
</dbReference>
<accession>A0A8S1WSB3</accession>
<evidence type="ECO:0000313" key="1">
    <source>
        <dbReference type="EMBL" id="CAD8192102.1"/>
    </source>
</evidence>
<keyword evidence="2" id="KW-1185">Reference proteome</keyword>
<gene>
    <name evidence="1" type="ORF">POCTA_138.1.T1010108</name>
</gene>
<reference evidence="1" key="1">
    <citation type="submission" date="2021-01" db="EMBL/GenBank/DDBJ databases">
        <authorList>
            <consortium name="Genoscope - CEA"/>
            <person name="William W."/>
        </authorList>
    </citation>
    <scope>NUCLEOTIDE SEQUENCE</scope>
</reference>
<comment type="caution">
    <text evidence="1">The sequence shown here is derived from an EMBL/GenBank/DDBJ whole genome shotgun (WGS) entry which is preliminary data.</text>
</comment>
<sequence>MGCVQQNQTKRQHLESVDTIYQDNKSHGEASRQIAQQERKKEIFKIQLNPIVQRRLSPQRRKQSDL</sequence>
<evidence type="ECO:0000313" key="2">
    <source>
        <dbReference type="Proteomes" id="UP000683925"/>
    </source>
</evidence>
<dbReference type="AlphaFoldDB" id="A0A8S1WSB3"/>
<organism evidence="1 2">
    <name type="scientific">Paramecium octaurelia</name>
    <dbReference type="NCBI Taxonomy" id="43137"/>
    <lineage>
        <taxon>Eukaryota</taxon>
        <taxon>Sar</taxon>
        <taxon>Alveolata</taxon>
        <taxon>Ciliophora</taxon>
        <taxon>Intramacronucleata</taxon>
        <taxon>Oligohymenophorea</taxon>
        <taxon>Peniculida</taxon>
        <taxon>Parameciidae</taxon>
        <taxon>Paramecium</taxon>
    </lineage>
</organism>
<dbReference type="OMA" id="MGCVQQN"/>